<dbReference type="InterPro" id="IPR036427">
    <property type="entry name" value="Bromodomain-like_sf"/>
</dbReference>
<evidence type="ECO:0000313" key="2">
    <source>
        <dbReference type="EMBL" id="CAB4278874.1"/>
    </source>
</evidence>
<protein>
    <submittedName>
        <fullName evidence="2">Uncharacterized protein</fullName>
    </submittedName>
</protein>
<dbReference type="EMBL" id="CAEKDK010000005">
    <property type="protein sequence ID" value="CAB4278874.1"/>
    <property type="molecule type" value="Genomic_DNA"/>
</dbReference>
<dbReference type="AlphaFoldDB" id="A0A6J5UU56"/>
<evidence type="ECO:0000256" key="1">
    <source>
        <dbReference type="ARBA" id="ARBA00023117"/>
    </source>
</evidence>
<keyword evidence="1" id="KW-0103">Bromodomain</keyword>
<accession>A0A6J5UU56</accession>
<name>A0A6J5UU56_PRUAR</name>
<dbReference type="Proteomes" id="UP000507222">
    <property type="component" value="Unassembled WGS sequence"/>
</dbReference>
<reference evidence="2 3" key="1">
    <citation type="submission" date="2020-05" db="EMBL/GenBank/DDBJ databases">
        <authorList>
            <person name="Campoy J."/>
            <person name="Schneeberger K."/>
            <person name="Spophaly S."/>
        </authorList>
    </citation>
    <scope>NUCLEOTIDE SEQUENCE [LARGE SCALE GENOMIC DNA]</scope>
    <source>
        <strain evidence="2">PruArmRojPasFocal</strain>
    </source>
</reference>
<sequence length="85" mass="9828">MALLMSLVFSNTLRYYPIGSIERATAKNLSVVFETKWKEDMEKKPNAICHPLRKELAWDSHPIDSTEDDDFATLFIMPWIRSGLP</sequence>
<gene>
    <name evidence="2" type="ORF">CURHAP_LOCUS30751</name>
</gene>
<organism evidence="2 3">
    <name type="scientific">Prunus armeniaca</name>
    <name type="common">Apricot</name>
    <name type="synonym">Armeniaca vulgaris</name>
    <dbReference type="NCBI Taxonomy" id="36596"/>
    <lineage>
        <taxon>Eukaryota</taxon>
        <taxon>Viridiplantae</taxon>
        <taxon>Streptophyta</taxon>
        <taxon>Embryophyta</taxon>
        <taxon>Tracheophyta</taxon>
        <taxon>Spermatophyta</taxon>
        <taxon>Magnoliopsida</taxon>
        <taxon>eudicotyledons</taxon>
        <taxon>Gunneridae</taxon>
        <taxon>Pentapetalae</taxon>
        <taxon>rosids</taxon>
        <taxon>fabids</taxon>
        <taxon>Rosales</taxon>
        <taxon>Rosaceae</taxon>
        <taxon>Amygdaloideae</taxon>
        <taxon>Amygdaleae</taxon>
        <taxon>Prunus</taxon>
    </lineage>
</organism>
<dbReference type="SUPFAM" id="SSF47370">
    <property type="entry name" value="Bromodomain"/>
    <property type="match status" value="1"/>
</dbReference>
<evidence type="ECO:0000313" key="3">
    <source>
        <dbReference type="Proteomes" id="UP000507222"/>
    </source>
</evidence>
<proteinExistence type="predicted"/>